<feature type="binding site" evidence="3">
    <location>
        <position position="134"/>
    </location>
    <ligand>
        <name>a divalent metal cation</name>
        <dbReference type="ChEBI" id="CHEBI:60240"/>
    </ligand>
</feature>
<dbReference type="Pfam" id="PF05163">
    <property type="entry name" value="DinB"/>
    <property type="match status" value="1"/>
</dbReference>
<dbReference type="Gene3D" id="1.20.120.450">
    <property type="entry name" value="dinb family like domain"/>
    <property type="match status" value="1"/>
</dbReference>
<dbReference type="AlphaFoldDB" id="A0A329BXV0"/>
<dbReference type="Proteomes" id="UP000248918">
    <property type="component" value="Unassembled WGS sequence"/>
</dbReference>
<sequence>MSAASLLLKMLRYQAWANKEILDAMQGLDAAHHAEERHITVRLMNHCLVVEKIFAAHLAGNSHGFAADNTPDTPSLDTLRKELSAIDNWYLEYAETVTPTMLSQSIPFSFTDGDSGTMTREEMLTHVVIHGGYHRGEAGRIMKQVAASSPQSLQLPWDTYAVHLHRSEPSRRLHDVVAEK</sequence>
<evidence type="ECO:0000256" key="1">
    <source>
        <dbReference type="ARBA" id="ARBA00008635"/>
    </source>
</evidence>
<protein>
    <submittedName>
        <fullName evidence="4">Putative damage-inducible protein DinB</fullName>
    </submittedName>
</protein>
<dbReference type="InterPro" id="IPR034660">
    <property type="entry name" value="DinB/YfiT-like"/>
</dbReference>
<dbReference type="SUPFAM" id="SSF109854">
    <property type="entry name" value="DinB/YfiT-like putative metalloenzymes"/>
    <property type="match status" value="1"/>
</dbReference>
<accession>A0A329BXV0</accession>
<keyword evidence="2 3" id="KW-0479">Metal-binding</keyword>
<evidence type="ECO:0000256" key="3">
    <source>
        <dbReference type="PIRSR" id="PIRSR607837-1"/>
    </source>
</evidence>
<dbReference type="RefSeq" id="WP_111933078.1">
    <property type="nucleotide sequence ID" value="NZ_CADFFP010000017.1"/>
</dbReference>
<proteinExistence type="inferred from homology"/>
<comment type="similarity">
    <text evidence="1">Belongs to the DinB family.</text>
</comment>
<dbReference type="InterPro" id="IPR007837">
    <property type="entry name" value="DinB"/>
</dbReference>
<dbReference type="OrthoDB" id="9807509at2"/>
<dbReference type="PANTHER" id="PTHR37302">
    <property type="entry name" value="SLR1116 PROTEIN"/>
    <property type="match status" value="1"/>
</dbReference>
<evidence type="ECO:0000313" key="4">
    <source>
        <dbReference type="EMBL" id="RAS26361.1"/>
    </source>
</evidence>
<feature type="binding site" evidence="3">
    <location>
        <position position="130"/>
    </location>
    <ligand>
        <name>a divalent metal cation</name>
        <dbReference type="ChEBI" id="CHEBI:60240"/>
    </ligand>
</feature>
<reference evidence="4 5" key="1">
    <citation type="submission" date="2018-06" db="EMBL/GenBank/DDBJ databases">
        <title>Genomic Encyclopedia of Type Strains, Phase III (KMG-III): the genomes of soil and plant-associated and newly described type strains.</title>
        <authorList>
            <person name="Whitman W."/>
        </authorList>
    </citation>
    <scope>NUCLEOTIDE SEQUENCE [LARGE SCALE GENOMIC DNA]</scope>
    <source>
        <strain evidence="4 5">LMG 23644</strain>
    </source>
</reference>
<name>A0A329BXV0_9BURK</name>
<comment type="caution">
    <text evidence="4">The sequence shown here is derived from an EMBL/GenBank/DDBJ whole genome shotgun (WGS) entry which is preliminary data.</text>
</comment>
<dbReference type="PANTHER" id="PTHR37302:SF1">
    <property type="entry name" value="PROTEIN DINB"/>
    <property type="match status" value="1"/>
</dbReference>
<dbReference type="GO" id="GO:0046872">
    <property type="term" value="F:metal ion binding"/>
    <property type="evidence" value="ECO:0007669"/>
    <property type="project" value="UniProtKB-KW"/>
</dbReference>
<evidence type="ECO:0000256" key="2">
    <source>
        <dbReference type="ARBA" id="ARBA00022723"/>
    </source>
</evidence>
<gene>
    <name evidence="4" type="ORF">BX591_11421</name>
</gene>
<feature type="binding site" evidence="3">
    <location>
        <position position="46"/>
    </location>
    <ligand>
        <name>a divalent metal cation</name>
        <dbReference type="ChEBI" id="CHEBI:60240"/>
    </ligand>
</feature>
<dbReference type="EMBL" id="QLTK01000014">
    <property type="protein sequence ID" value="RAS26361.1"/>
    <property type="molecule type" value="Genomic_DNA"/>
</dbReference>
<evidence type="ECO:0000313" key="5">
    <source>
        <dbReference type="Proteomes" id="UP000248918"/>
    </source>
</evidence>
<organism evidence="4 5">
    <name type="scientific">Paraburkholderia bryophila</name>
    <dbReference type="NCBI Taxonomy" id="420952"/>
    <lineage>
        <taxon>Bacteria</taxon>
        <taxon>Pseudomonadati</taxon>
        <taxon>Pseudomonadota</taxon>
        <taxon>Betaproteobacteria</taxon>
        <taxon>Burkholderiales</taxon>
        <taxon>Burkholderiaceae</taxon>
        <taxon>Paraburkholderia</taxon>
    </lineage>
</organism>